<dbReference type="NCBIfam" id="TIGR03170">
    <property type="entry name" value="flgA_cterm"/>
    <property type="match status" value="1"/>
</dbReference>
<dbReference type="GO" id="GO:0044780">
    <property type="term" value="P:bacterial-type flagellum assembly"/>
    <property type="evidence" value="ECO:0007669"/>
    <property type="project" value="InterPro"/>
</dbReference>
<feature type="domain" description="SAF" evidence="5">
    <location>
        <begin position="205"/>
        <end position="266"/>
    </location>
</feature>
<proteinExistence type="predicted"/>
<dbReference type="InterPro" id="IPR017585">
    <property type="entry name" value="SAF_FlgA"/>
</dbReference>
<organism evidence="6 7">
    <name type="scientific">Rhodopseudomonas pseudopalustris</name>
    <dbReference type="NCBI Taxonomy" id="1513892"/>
    <lineage>
        <taxon>Bacteria</taxon>
        <taxon>Pseudomonadati</taxon>
        <taxon>Pseudomonadota</taxon>
        <taxon>Alphaproteobacteria</taxon>
        <taxon>Hyphomicrobiales</taxon>
        <taxon>Nitrobacteraceae</taxon>
        <taxon>Rhodopseudomonas</taxon>
    </lineage>
</organism>
<keyword evidence="3" id="KW-0574">Periplasm</keyword>
<dbReference type="SMART" id="SM00858">
    <property type="entry name" value="SAF"/>
    <property type="match status" value="1"/>
</dbReference>
<dbReference type="InterPro" id="IPR039246">
    <property type="entry name" value="Flagellar_FlgA"/>
</dbReference>
<dbReference type="OrthoDB" id="5323072at2"/>
<keyword evidence="6" id="KW-0282">Flagellum</keyword>
<sequence length="366" mass="38773">MIRSLLITTLLAAPLTAAAAESTPPAAAPGLDPRIEEVLRTPVLRSHVEVTDELVRIGDVIDNAGGAARIAIYRAPDLGTTGALPTASVIAALRAHQVIGVDTRDIREVTVTRLARSLPAKHIQMQVIETLQRRHGFGEAEDVTLSWDREIESQTLPSSYSGALQLVAERFDRRSGRFDISFEITGAAGNVPVRLRVTGTAVETLATVVLTRPVERNEVIKISDVAIERRPKAEVASDAIARDAVIGMQARRALRSGQIVRSTDLAKPDLVTRDQGVTLIYQAAGIYLTSRGKALETGTEGDVVNVLNLQSKRTVSATVVGRGQVMVTVAVPRILASAQPATAPSAPADTAIAPAVPVAPAAARTE</sequence>
<evidence type="ECO:0000256" key="4">
    <source>
        <dbReference type="SAM" id="SignalP"/>
    </source>
</evidence>
<keyword evidence="6" id="KW-0969">Cilium</keyword>
<dbReference type="Pfam" id="PF13144">
    <property type="entry name" value="ChapFlgA"/>
    <property type="match status" value="1"/>
</dbReference>
<evidence type="ECO:0000313" key="7">
    <source>
        <dbReference type="Proteomes" id="UP000199615"/>
    </source>
</evidence>
<evidence type="ECO:0000256" key="1">
    <source>
        <dbReference type="ARBA" id="ARBA00004418"/>
    </source>
</evidence>
<keyword evidence="7" id="KW-1185">Reference proteome</keyword>
<dbReference type="PANTHER" id="PTHR36307:SF1">
    <property type="entry name" value="FLAGELLA BASAL BODY P-RING FORMATION PROTEIN FLGA"/>
    <property type="match status" value="1"/>
</dbReference>
<dbReference type="EMBL" id="FODT01000007">
    <property type="protein sequence ID" value="SEP06674.1"/>
    <property type="molecule type" value="Genomic_DNA"/>
</dbReference>
<evidence type="ECO:0000313" key="6">
    <source>
        <dbReference type="EMBL" id="SEP06674.1"/>
    </source>
</evidence>
<gene>
    <name evidence="6" type="ORF">SAMN05444123_107245</name>
</gene>
<feature type="chain" id="PRO_5011726424" evidence="4">
    <location>
        <begin position="20"/>
        <end position="366"/>
    </location>
</feature>
<accession>A0A1H8UUR6</accession>
<dbReference type="InterPro" id="IPR013974">
    <property type="entry name" value="SAF"/>
</dbReference>
<dbReference type="RefSeq" id="WP_092684951.1">
    <property type="nucleotide sequence ID" value="NZ_FODT01000007.1"/>
</dbReference>
<keyword evidence="2 4" id="KW-0732">Signal</keyword>
<dbReference type="PANTHER" id="PTHR36307">
    <property type="entry name" value="FLAGELLA BASAL BODY P-RING FORMATION PROTEIN FLGA"/>
    <property type="match status" value="1"/>
</dbReference>
<evidence type="ECO:0000256" key="3">
    <source>
        <dbReference type="ARBA" id="ARBA00022764"/>
    </source>
</evidence>
<dbReference type="AlphaFoldDB" id="A0A1H8UUR6"/>
<dbReference type="Gene3D" id="3.90.1210.10">
    <property type="entry name" value="Antifreeze-like/N-acetylneuraminic acid synthase C-terminal domain"/>
    <property type="match status" value="1"/>
</dbReference>
<comment type="subcellular location">
    <subcellularLocation>
        <location evidence="1">Periplasm</location>
    </subcellularLocation>
</comment>
<dbReference type="GO" id="GO:0042597">
    <property type="term" value="C:periplasmic space"/>
    <property type="evidence" value="ECO:0007669"/>
    <property type="project" value="UniProtKB-SubCell"/>
</dbReference>
<evidence type="ECO:0000256" key="2">
    <source>
        <dbReference type="ARBA" id="ARBA00022729"/>
    </source>
</evidence>
<protein>
    <submittedName>
        <fullName evidence="6">Flagella basal body P-ring formation protein FlgA</fullName>
    </submittedName>
</protein>
<evidence type="ECO:0000259" key="5">
    <source>
        <dbReference type="SMART" id="SM00858"/>
    </source>
</evidence>
<name>A0A1H8UUR6_9BRAD</name>
<reference evidence="7" key="1">
    <citation type="submission" date="2016-10" db="EMBL/GenBank/DDBJ databases">
        <authorList>
            <person name="Varghese N."/>
            <person name="Submissions S."/>
        </authorList>
    </citation>
    <scope>NUCLEOTIDE SEQUENCE [LARGE SCALE GENOMIC DNA]</scope>
    <source>
        <strain evidence="7">DSM 123</strain>
    </source>
</reference>
<dbReference type="Gene3D" id="2.30.30.760">
    <property type="match status" value="1"/>
</dbReference>
<keyword evidence="6" id="KW-0966">Cell projection</keyword>
<dbReference type="Proteomes" id="UP000199615">
    <property type="component" value="Unassembled WGS sequence"/>
</dbReference>
<feature type="signal peptide" evidence="4">
    <location>
        <begin position="1"/>
        <end position="19"/>
    </location>
</feature>
<dbReference type="CDD" id="cd11614">
    <property type="entry name" value="SAF_CpaB_FlgA_like"/>
    <property type="match status" value="1"/>
</dbReference>